<evidence type="ECO:0000256" key="5">
    <source>
        <dbReference type="ARBA" id="ARBA00022989"/>
    </source>
</evidence>
<dbReference type="PROSITE" id="PS50928">
    <property type="entry name" value="ABC_TM1"/>
    <property type="match status" value="1"/>
</dbReference>
<dbReference type="EMBL" id="PDJF01000001">
    <property type="protein sequence ID" value="PFG28173.1"/>
    <property type="molecule type" value="Genomic_DNA"/>
</dbReference>
<keyword evidence="4 7" id="KW-0812">Transmembrane</keyword>
<feature type="domain" description="ABC transmembrane type-1" evidence="8">
    <location>
        <begin position="86"/>
        <end position="278"/>
    </location>
</feature>
<comment type="subcellular location">
    <subcellularLocation>
        <location evidence="1 7">Cell membrane</location>
        <topology evidence="1 7">Multi-pass membrane protein</topology>
    </subcellularLocation>
</comment>
<comment type="caution">
    <text evidence="9">The sequence shown here is derived from an EMBL/GenBank/DDBJ whole genome shotgun (WGS) entry which is preliminary data.</text>
</comment>
<dbReference type="CDD" id="cd06261">
    <property type="entry name" value="TM_PBP2"/>
    <property type="match status" value="1"/>
</dbReference>
<feature type="transmembrane region" description="Helical" evidence="7">
    <location>
        <begin position="90"/>
        <end position="112"/>
    </location>
</feature>
<evidence type="ECO:0000313" key="10">
    <source>
        <dbReference type="Proteomes" id="UP000221653"/>
    </source>
</evidence>
<evidence type="ECO:0000256" key="2">
    <source>
        <dbReference type="ARBA" id="ARBA00022448"/>
    </source>
</evidence>
<dbReference type="InterPro" id="IPR000515">
    <property type="entry name" value="MetI-like"/>
</dbReference>
<proteinExistence type="inferred from homology"/>
<reference evidence="9 10" key="1">
    <citation type="submission" date="2017-10" db="EMBL/GenBank/DDBJ databases">
        <title>Sequencing the genomes of 1000 actinobacteria strains.</title>
        <authorList>
            <person name="Klenk H.-P."/>
        </authorList>
    </citation>
    <scope>NUCLEOTIDE SEQUENCE [LARGE SCALE GENOMIC DNA]</scope>
    <source>
        <strain evidence="9 10">DSM 20688</strain>
    </source>
</reference>
<keyword evidence="3" id="KW-1003">Cell membrane</keyword>
<evidence type="ECO:0000259" key="8">
    <source>
        <dbReference type="PROSITE" id="PS50928"/>
    </source>
</evidence>
<dbReference type="SUPFAM" id="SSF161098">
    <property type="entry name" value="MetI-like"/>
    <property type="match status" value="1"/>
</dbReference>
<feature type="transmembrane region" description="Helical" evidence="7">
    <location>
        <begin position="255"/>
        <end position="278"/>
    </location>
</feature>
<keyword evidence="6 7" id="KW-0472">Membrane</keyword>
<keyword evidence="10" id="KW-1185">Reference proteome</keyword>
<feature type="transmembrane region" description="Helical" evidence="7">
    <location>
        <begin position="153"/>
        <end position="170"/>
    </location>
</feature>
<feature type="transmembrane region" description="Helical" evidence="7">
    <location>
        <begin position="210"/>
        <end position="235"/>
    </location>
</feature>
<dbReference type="Gene3D" id="1.10.3720.10">
    <property type="entry name" value="MetI-like"/>
    <property type="match status" value="1"/>
</dbReference>
<gene>
    <name evidence="9" type="ORF">ATK06_1270</name>
</gene>
<sequence>MSAHLVTPTRPGRKGRRQATSVWTPGTILAAVIMGVALLAALLPGLLTSRDPISGSFVPLQAPSWEHWFGTDSVGRDLYSRVIYGARQSLSAAILAVAIGLVGGTILGVIAGTQRRPHPWIDAVIMRIVDVLLSIPALLLSLSIIIVLGFGTLNAAFAVGITSIATFARLSRSQVISVVESDFVEAAYGSGATAWKVLTRHIIPNSLTPVLALAAVQFGSAILQLATLGFLGYGTPPPIPEWGLLIADGRDYVATSWWLTVLPGVVIVAVVMSTNHLATALRKGQ</sequence>
<dbReference type="GO" id="GO:0005886">
    <property type="term" value="C:plasma membrane"/>
    <property type="evidence" value="ECO:0007669"/>
    <property type="project" value="UniProtKB-SubCell"/>
</dbReference>
<evidence type="ECO:0000256" key="3">
    <source>
        <dbReference type="ARBA" id="ARBA00022475"/>
    </source>
</evidence>
<dbReference type="RefSeq" id="WP_048380067.1">
    <property type="nucleotide sequence ID" value="NZ_LDYE01000006.1"/>
</dbReference>
<dbReference type="Pfam" id="PF00528">
    <property type="entry name" value="BPD_transp_1"/>
    <property type="match status" value="1"/>
</dbReference>
<dbReference type="Proteomes" id="UP000221653">
    <property type="component" value="Unassembled WGS sequence"/>
</dbReference>
<dbReference type="STRING" id="1724.GCA_001044175_01705"/>
<accession>A0A2A9DNK3</accession>
<dbReference type="InterPro" id="IPR050366">
    <property type="entry name" value="BP-dependent_transpt_permease"/>
</dbReference>
<organism evidence="9 10">
    <name type="scientific">Corynebacterium renale</name>
    <dbReference type="NCBI Taxonomy" id="1724"/>
    <lineage>
        <taxon>Bacteria</taxon>
        <taxon>Bacillati</taxon>
        <taxon>Actinomycetota</taxon>
        <taxon>Actinomycetes</taxon>
        <taxon>Mycobacteriales</taxon>
        <taxon>Corynebacteriaceae</taxon>
        <taxon>Corynebacterium</taxon>
    </lineage>
</organism>
<evidence type="ECO:0000256" key="6">
    <source>
        <dbReference type="ARBA" id="ARBA00023136"/>
    </source>
</evidence>
<dbReference type="PANTHER" id="PTHR43386:SF1">
    <property type="entry name" value="D,D-DIPEPTIDE TRANSPORT SYSTEM PERMEASE PROTEIN DDPC-RELATED"/>
    <property type="match status" value="1"/>
</dbReference>
<dbReference type="InterPro" id="IPR035906">
    <property type="entry name" value="MetI-like_sf"/>
</dbReference>
<comment type="similarity">
    <text evidence="7">Belongs to the binding-protein-dependent transport system permease family.</text>
</comment>
<feature type="transmembrane region" description="Helical" evidence="7">
    <location>
        <begin position="21"/>
        <end position="43"/>
    </location>
</feature>
<evidence type="ECO:0000256" key="4">
    <source>
        <dbReference type="ARBA" id="ARBA00022692"/>
    </source>
</evidence>
<dbReference type="OrthoDB" id="9812701at2"/>
<dbReference type="AlphaFoldDB" id="A0A2A9DNK3"/>
<keyword evidence="2 7" id="KW-0813">Transport</keyword>
<protein>
    <submittedName>
        <fullName evidence="9">Peptide/nickel transport system permease protein</fullName>
    </submittedName>
</protein>
<keyword evidence="5 7" id="KW-1133">Transmembrane helix</keyword>
<dbReference type="GO" id="GO:0055085">
    <property type="term" value="P:transmembrane transport"/>
    <property type="evidence" value="ECO:0007669"/>
    <property type="project" value="InterPro"/>
</dbReference>
<dbReference type="PANTHER" id="PTHR43386">
    <property type="entry name" value="OLIGOPEPTIDE TRANSPORT SYSTEM PERMEASE PROTEIN APPC"/>
    <property type="match status" value="1"/>
</dbReference>
<evidence type="ECO:0000313" key="9">
    <source>
        <dbReference type="EMBL" id="PFG28173.1"/>
    </source>
</evidence>
<evidence type="ECO:0000256" key="1">
    <source>
        <dbReference type="ARBA" id="ARBA00004651"/>
    </source>
</evidence>
<evidence type="ECO:0000256" key="7">
    <source>
        <dbReference type="RuleBase" id="RU363032"/>
    </source>
</evidence>
<feature type="transmembrane region" description="Helical" evidence="7">
    <location>
        <begin position="124"/>
        <end position="147"/>
    </location>
</feature>
<name>A0A2A9DNK3_9CORY</name>